<dbReference type="SUPFAM" id="SSF53474">
    <property type="entry name" value="alpha/beta-Hydrolases"/>
    <property type="match status" value="1"/>
</dbReference>
<dbReference type="InterPro" id="IPR050300">
    <property type="entry name" value="GDXG_lipolytic_enzyme"/>
</dbReference>
<gene>
    <name evidence="4" type="ORF">F0U60_06935</name>
</gene>
<evidence type="ECO:0000259" key="3">
    <source>
        <dbReference type="Pfam" id="PF07859"/>
    </source>
</evidence>
<dbReference type="Proteomes" id="UP001611383">
    <property type="component" value="Chromosome"/>
</dbReference>
<keyword evidence="2 4" id="KW-0378">Hydrolase</keyword>
<organism evidence="4 5">
    <name type="scientific">Archangium minus</name>
    <dbReference type="NCBI Taxonomy" id="83450"/>
    <lineage>
        <taxon>Bacteria</taxon>
        <taxon>Pseudomonadati</taxon>
        <taxon>Myxococcota</taxon>
        <taxon>Myxococcia</taxon>
        <taxon>Myxococcales</taxon>
        <taxon>Cystobacterineae</taxon>
        <taxon>Archangiaceae</taxon>
        <taxon>Archangium</taxon>
    </lineage>
</organism>
<dbReference type="InterPro" id="IPR029058">
    <property type="entry name" value="AB_hydrolase_fold"/>
</dbReference>
<dbReference type="RefSeq" id="WP_395815650.1">
    <property type="nucleotide sequence ID" value="NZ_CP043494.1"/>
</dbReference>
<evidence type="ECO:0000313" key="4">
    <source>
        <dbReference type="EMBL" id="WNG43861.1"/>
    </source>
</evidence>
<evidence type="ECO:0000256" key="2">
    <source>
        <dbReference type="ARBA" id="ARBA00022801"/>
    </source>
</evidence>
<sequence length="316" mass="33387">MSVIKHEISSSDAQALQAMRALFAGAPKLKFEPASRAAFDEIIARTPPPETVSFEQGEVGGVPGWWCRPKHADDTAVVLYLHGGGYVIGSAAAYRNFVGHIAERAGAAAFVADYALAPERPFPAATNDIRALHEGLLARGYERIALCGDSAGAGLALSFLTGGTAKSDRILGVVAMSPWIDLSVSGESMSSRADEDPLLSRATLAEAAATYLGGHRVEDPRLATLDGDFSMMPPVRIHVGDAEVLLDDSLRFAQKAEQAGRSCEVHVWEGMTHVFPSNFAMLHAAAEALEDIGIFLAGLLARSSAKGVSKDSQRGS</sequence>
<dbReference type="Pfam" id="PF07859">
    <property type="entry name" value="Abhydrolase_3"/>
    <property type="match status" value="1"/>
</dbReference>
<dbReference type="PANTHER" id="PTHR48081:SF8">
    <property type="entry name" value="ALPHA_BETA HYDROLASE FOLD-3 DOMAIN-CONTAINING PROTEIN-RELATED"/>
    <property type="match status" value="1"/>
</dbReference>
<dbReference type="EMBL" id="CP043494">
    <property type="protein sequence ID" value="WNG43861.1"/>
    <property type="molecule type" value="Genomic_DNA"/>
</dbReference>
<evidence type="ECO:0000256" key="1">
    <source>
        <dbReference type="ARBA" id="ARBA00010515"/>
    </source>
</evidence>
<accession>A0ABY9WJ80</accession>
<dbReference type="PROSITE" id="PS01173">
    <property type="entry name" value="LIPASE_GDXG_HIS"/>
    <property type="match status" value="1"/>
</dbReference>
<proteinExistence type="inferred from homology"/>
<comment type="similarity">
    <text evidence="1">Belongs to the 'GDXG' lipolytic enzyme family.</text>
</comment>
<evidence type="ECO:0000313" key="5">
    <source>
        <dbReference type="Proteomes" id="UP001611383"/>
    </source>
</evidence>
<keyword evidence="5" id="KW-1185">Reference proteome</keyword>
<name>A0ABY9WJ80_9BACT</name>
<dbReference type="GO" id="GO:0016787">
    <property type="term" value="F:hydrolase activity"/>
    <property type="evidence" value="ECO:0007669"/>
    <property type="project" value="UniProtKB-KW"/>
</dbReference>
<dbReference type="InterPro" id="IPR002168">
    <property type="entry name" value="Lipase_GDXG_HIS_AS"/>
</dbReference>
<dbReference type="InterPro" id="IPR013094">
    <property type="entry name" value="AB_hydrolase_3"/>
</dbReference>
<protein>
    <submittedName>
        <fullName evidence="4">Alpha/beta hydrolase</fullName>
    </submittedName>
</protein>
<reference evidence="4 5" key="1">
    <citation type="submission" date="2019-08" db="EMBL/GenBank/DDBJ databases">
        <title>Archangium and Cystobacter genomes.</title>
        <authorList>
            <person name="Chen I.-C.K."/>
            <person name="Wielgoss S."/>
        </authorList>
    </citation>
    <scope>NUCLEOTIDE SEQUENCE [LARGE SCALE GENOMIC DNA]</scope>
    <source>
        <strain evidence="4 5">Cbm 6</strain>
    </source>
</reference>
<dbReference type="PANTHER" id="PTHR48081">
    <property type="entry name" value="AB HYDROLASE SUPERFAMILY PROTEIN C4A8.06C"/>
    <property type="match status" value="1"/>
</dbReference>
<feature type="domain" description="Alpha/beta hydrolase fold-3" evidence="3">
    <location>
        <begin position="78"/>
        <end position="276"/>
    </location>
</feature>
<dbReference type="Gene3D" id="3.40.50.1820">
    <property type="entry name" value="alpha/beta hydrolase"/>
    <property type="match status" value="1"/>
</dbReference>